<proteinExistence type="predicted"/>
<keyword evidence="3" id="KW-1185">Reference proteome</keyword>
<reference evidence="2 3" key="1">
    <citation type="journal article" date="2014" name="PLoS Genet.">
        <title>Phylogenetically driven sequencing of extremely halophilic archaea reveals strategies for static and dynamic osmo-response.</title>
        <authorList>
            <person name="Becker E.A."/>
            <person name="Seitzer P.M."/>
            <person name="Tritt A."/>
            <person name="Larsen D."/>
            <person name="Krusor M."/>
            <person name="Yao A.I."/>
            <person name="Wu D."/>
            <person name="Madern D."/>
            <person name="Eisen J.A."/>
            <person name="Darling A.E."/>
            <person name="Facciotti M.T."/>
        </authorList>
    </citation>
    <scope>NUCLEOTIDE SEQUENCE [LARGE SCALE GENOMIC DNA]</scope>
    <source>
        <strain evidence="2 3">100A6</strain>
    </source>
</reference>
<evidence type="ECO:0000313" key="2">
    <source>
        <dbReference type="EMBL" id="EMA38064.1"/>
    </source>
</evidence>
<dbReference type="AlphaFoldDB" id="M0M0D6"/>
<dbReference type="Proteomes" id="UP000011566">
    <property type="component" value="Unassembled WGS sequence"/>
</dbReference>
<evidence type="ECO:0000256" key="1">
    <source>
        <dbReference type="SAM" id="Phobius"/>
    </source>
</evidence>
<name>M0M0D6_9EURY</name>
<gene>
    <name evidence="2" type="ORF">C447_11525</name>
</gene>
<accession>M0M0D6</accession>
<dbReference type="PATRIC" id="fig|1132509.6.peg.2617"/>
<protein>
    <submittedName>
        <fullName evidence="2">Uncharacterized protein</fullName>
    </submittedName>
</protein>
<evidence type="ECO:0000313" key="3">
    <source>
        <dbReference type="Proteomes" id="UP000011566"/>
    </source>
</evidence>
<keyword evidence="1" id="KW-0472">Membrane</keyword>
<keyword evidence="1" id="KW-0812">Transmembrane</keyword>
<keyword evidence="1" id="KW-1133">Transmembrane helix</keyword>
<sequence length="62" mass="6953">MYWIITGLIDPPGSIVVFLNDAVLFLSVVGYGLEASRFPTQIDRSFGFIRWFSSIHDFVIAG</sequence>
<organism evidence="2 3">
    <name type="scientific">Halococcus hamelinensis 100A6</name>
    <dbReference type="NCBI Taxonomy" id="1132509"/>
    <lineage>
        <taxon>Archaea</taxon>
        <taxon>Methanobacteriati</taxon>
        <taxon>Methanobacteriota</taxon>
        <taxon>Stenosarchaea group</taxon>
        <taxon>Halobacteria</taxon>
        <taxon>Halobacteriales</taxon>
        <taxon>Halococcaceae</taxon>
        <taxon>Halococcus</taxon>
    </lineage>
</organism>
<dbReference type="EMBL" id="AOMB01000032">
    <property type="protein sequence ID" value="EMA38064.1"/>
    <property type="molecule type" value="Genomic_DNA"/>
</dbReference>
<comment type="caution">
    <text evidence="2">The sequence shown here is derived from an EMBL/GenBank/DDBJ whole genome shotgun (WGS) entry which is preliminary data.</text>
</comment>
<feature type="transmembrane region" description="Helical" evidence="1">
    <location>
        <begin position="12"/>
        <end position="33"/>
    </location>
</feature>